<evidence type="ECO:0000313" key="3">
    <source>
        <dbReference type="EMBL" id="CAD9629928.1"/>
    </source>
</evidence>
<evidence type="ECO:0000256" key="2">
    <source>
        <dbReference type="SAM" id="SignalP"/>
    </source>
</evidence>
<dbReference type="AlphaFoldDB" id="A0A7S2VGD5"/>
<organism evidence="3">
    <name type="scientific">Skeletonema marinoi</name>
    <dbReference type="NCBI Taxonomy" id="267567"/>
    <lineage>
        <taxon>Eukaryota</taxon>
        <taxon>Sar</taxon>
        <taxon>Stramenopiles</taxon>
        <taxon>Ochrophyta</taxon>
        <taxon>Bacillariophyta</taxon>
        <taxon>Coscinodiscophyceae</taxon>
        <taxon>Thalassiosirophycidae</taxon>
        <taxon>Thalassiosirales</taxon>
        <taxon>Skeletonemataceae</taxon>
        <taxon>Skeletonema</taxon>
        <taxon>Skeletonema marinoi-dohrnii complex</taxon>
    </lineage>
</organism>
<protein>
    <submittedName>
        <fullName evidence="3">Uncharacterized protein</fullName>
    </submittedName>
</protein>
<feature type="signal peptide" evidence="2">
    <location>
        <begin position="1"/>
        <end position="18"/>
    </location>
</feature>
<proteinExistence type="predicted"/>
<gene>
    <name evidence="3" type="ORF">SMAR0320_LOCUS22607</name>
</gene>
<keyword evidence="2" id="KW-0732">Signal</keyword>
<reference evidence="3" key="1">
    <citation type="submission" date="2021-01" db="EMBL/GenBank/DDBJ databases">
        <authorList>
            <person name="Corre E."/>
            <person name="Pelletier E."/>
            <person name="Niang G."/>
            <person name="Scheremetjew M."/>
            <person name="Finn R."/>
            <person name="Kale V."/>
            <person name="Holt S."/>
            <person name="Cochrane G."/>
            <person name="Meng A."/>
            <person name="Brown T."/>
            <person name="Cohen L."/>
        </authorList>
    </citation>
    <scope>NUCLEOTIDE SEQUENCE</scope>
    <source>
        <strain evidence="3">SM1012Den-03</strain>
    </source>
</reference>
<feature type="region of interest" description="Disordered" evidence="1">
    <location>
        <begin position="51"/>
        <end position="133"/>
    </location>
</feature>
<evidence type="ECO:0000256" key="1">
    <source>
        <dbReference type="SAM" id="MobiDB-lite"/>
    </source>
</evidence>
<dbReference type="EMBL" id="HBGZ01031673">
    <property type="protein sequence ID" value="CAD9629928.1"/>
    <property type="molecule type" value="Transcribed_RNA"/>
</dbReference>
<name>A0A7S2VGD5_9STRA</name>
<accession>A0A7S2VGD5</accession>
<feature type="chain" id="PRO_5030631997" evidence="2">
    <location>
        <begin position="19"/>
        <end position="259"/>
    </location>
</feature>
<feature type="compositionally biased region" description="Gly residues" evidence="1">
    <location>
        <begin position="113"/>
        <end position="133"/>
    </location>
</feature>
<feature type="compositionally biased region" description="Gly residues" evidence="1">
    <location>
        <begin position="55"/>
        <end position="73"/>
    </location>
</feature>
<sequence length="259" mass="27482">MKSTTVATLFAIIGTTTSFNAQPSYGRHSHPNTASYNSLRDMASYPETFENGFGHRQGQGGGGGHQQGGGGFDDGNWRTNAGYSQGPGGYRDMETNPYYDEGWSQSARPSRGGPMGGESFGGRRGGGPMGGGPHRSADGFDPFGAYSPAMGMSRSDRRMDQGDLFMNSDAMGMRSDRTMRGFTYDGRNRDGMYERREYGMDPGMMFEDPEFGPPGMMGGMEGMQGGMQGGMQDMGMMGGGGGMQGMGGGMQQGMGRMGP</sequence>